<dbReference type="InterPro" id="IPR008978">
    <property type="entry name" value="HSP20-like_chaperone"/>
</dbReference>
<feature type="domain" description="SHSP" evidence="4">
    <location>
        <begin position="54"/>
        <end position="162"/>
    </location>
</feature>
<evidence type="ECO:0000313" key="8">
    <source>
        <dbReference type="WBParaSite" id="DME_0000158201-mRNA-1"/>
    </source>
</evidence>
<name>A0A0N4U486_DRAME</name>
<evidence type="ECO:0000313" key="5">
    <source>
        <dbReference type="EMBL" id="VDN55969.1"/>
    </source>
</evidence>
<dbReference type="GO" id="GO:0042026">
    <property type="term" value="P:protein refolding"/>
    <property type="evidence" value="ECO:0007669"/>
    <property type="project" value="TreeGrafter"/>
</dbReference>
<reference evidence="8" key="1">
    <citation type="submission" date="2017-02" db="UniProtKB">
        <authorList>
            <consortium name="WormBaseParasite"/>
        </authorList>
    </citation>
    <scope>IDENTIFICATION</scope>
</reference>
<dbReference type="GO" id="GO:0009408">
    <property type="term" value="P:response to heat"/>
    <property type="evidence" value="ECO:0007669"/>
    <property type="project" value="TreeGrafter"/>
</dbReference>
<dbReference type="AlphaFoldDB" id="A0A0N4U486"/>
<dbReference type="WBParaSite" id="DME_0000158201-mRNA-1">
    <property type="protein sequence ID" value="DME_0000158201-mRNA-1"/>
    <property type="gene ID" value="DME_0000158201"/>
</dbReference>
<evidence type="ECO:0000313" key="7">
    <source>
        <dbReference type="Proteomes" id="UP000274756"/>
    </source>
</evidence>
<evidence type="ECO:0000259" key="4">
    <source>
        <dbReference type="PROSITE" id="PS01031"/>
    </source>
</evidence>
<dbReference type="OrthoDB" id="1431247at2759"/>
<comment type="similarity">
    <text evidence="2 3">Belongs to the small heat shock protein (HSP20) family.</text>
</comment>
<dbReference type="PANTHER" id="PTHR45640">
    <property type="entry name" value="HEAT SHOCK PROTEIN HSP-12.2-RELATED"/>
    <property type="match status" value="1"/>
</dbReference>
<dbReference type="SUPFAM" id="SSF49764">
    <property type="entry name" value="HSP20-like chaperones"/>
    <property type="match status" value="1"/>
</dbReference>
<gene>
    <name evidence="5" type="ORF">DME_LOCUS5942</name>
</gene>
<dbReference type="InterPro" id="IPR002068">
    <property type="entry name" value="A-crystallin/Hsp20_dom"/>
</dbReference>
<dbReference type="PANTHER" id="PTHR45640:SF13">
    <property type="entry name" value="HEAT SHOCK PROTEIN 22-RELATED"/>
    <property type="match status" value="1"/>
</dbReference>
<dbReference type="GO" id="GO:0051082">
    <property type="term" value="F:unfolded protein binding"/>
    <property type="evidence" value="ECO:0007669"/>
    <property type="project" value="TreeGrafter"/>
</dbReference>
<dbReference type="InterPro" id="IPR001436">
    <property type="entry name" value="Alpha-crystallin/sHSP_animal"/>
</dbReference>
<dbReference type="EMBL" id="UYYG01001154">
    <property type="protein sequence ID" value="VDN55969.1"/>
    <property type="molecule type" value="Genomic_DNA"/>
</dbReference>
<dbReference type="GO" id="GO:0005737">
    <property type="term" value="C:cytoplasm"/>
    <property type="evidence" value="ECO:0007669"/>
    <property type="project" value="TreeGrafter"/>
</dbReference>
<sequence length="188" mass="21789">MPNKNEQRNDFGSCGSEPFVSTSAGRFFNGFFDEAMRFFDYPLSNIAPQWMEQTVMRNWNDAITITDNNQKFSIEMELPEFRSTELSVRIDECEKELYVEGRRRHHLERIGSTDLQFKRKFVIPDDVRTEAIASYFTRGKLIISAPKLSSQMTKRKIPIQTIEENSDNENTKTAELSAAFIDDSDCEC</sequence>
<keyword evidence="7" id="KW-1185">Reference proteome</keyword>
<keyword evidence="1" id="KW-0346">Stress response</keyword>
<dbReference type="Proteomes" id="UP000274756">
    <property type="component" value="Unassembled WGS sequence"/>
</dbReference>
<proteinExistence type="inferred from homology"/>
<reference evidence="5 7" key="2">
    <citation type="submission" date="2018-11" db="EMBL/GenBank/DDBJ databases">
        <authorList>
            <consortium name="Pathogen Informatics"/>
        </authorList>
    </citation>
    <scope>NUCLEOTIDE SEQUENCE [LARGE SCALE GENOMIC DNA]</scope>
</reference>
<evidence type="ECO:0000313" key="6">
    <source>
        <dbReference type="Proteomes" id="UP000038040"/>
    </source>
</evidence>
<dbReference type="STRING" id="318479.A0A0N4U486"/>
<dbReference type="Pfam" id="PF00011">
    <property type="entry name" value="HSP20"/>
    <property type="match status" value="1"/>
</dbReference>
<dbReference type="PROSITE" id="PS01031">
    <property type="entry name" value="SHSP"/>
    <property type="match status" value="1"/>
</dbReference>
<protein>
    <submittedName>
        <fullName evidence="8">SHSP domain-containing protein</fullName>
    </submittedName>
</protein>
<evidence type="ECO:0000256" key="3">
    <source>
        <dbReference type="RuleBase" id="RU003616"/>
    </source>
</evidence>
<organism evidence="6 8">
    <name type="scientific">Dracunculus medinensis</name>
    <name type="common">Guinea worm</name>
    <dbReference type="NCBI Taxonomy" id="318479"/>
    <lineage>
        <taxon>Eukaryota</taxon>
        <taxon>Metazoa</taxon>
        <taxon>Ecdysozoa</taxon>
        <taxon>Nematoda</taxon>
        <taxon>Chromadorea</taxon>
        <taxon>Rhabditida</taxon>
        <taxon>Spirurina</taxon>
        <taxon>Dracunculoidea</taxon>
        <taxon>Dracunculidae</taxon>
        <taxon>Dracunculus</taxon>
    </lineage>
</organism>
<evidence type="ECO:0000256" key="2">
    <source>
        <dbReference type="PROSITE-ProRule" id="PRU00285"/>
    </source>
</evidence>
<accession>A0A0N4U486</accession>
<dbReference type="CDD" id="cd06526">
    <property type="entry name" value="metazoan_ACD"/>
    <property type="match status" value="1"/>
</dbReference>
<dbReference type="GO" id="GO:0005634">
    <property type="term" value="C:nucleus"/>
    <property type="evidence" value="ECO:0007669"/>
    <property type="project" value="TreeGrafter"/>
</dbReference>
<evidence type="ECO:0000256" key="1">
    <source>
        <dbReference type="ARBA" id="ARBA00023016"/>
    </source>
</evidence>
<dbReference type="Gene3D" id="2.60.40.790">
    <property type="match status" value="1"/>
</dbReference>
<dbReference type="Proteomes" id="UP000038040">
    <property type="component" value="Unplaced"/>
</dbReference>